<dbReference type="KEGG" id="mym:A176_000121"/>
<keyword evidence="1" id="KW-0732">Signal</keyword>
<accession>A0A0H4WKE9</accession>
<evidence type="ECO:0008006" key="4">
    <source>
        <dbReference type="Google" id="ProtNLM"/>
    </source>
</evidence>
<name>A0A0H4WKE9_9BACT</name>
<dbReference type="Gene3D" id="2.115.10.20">
    <property type="entry name" value="Glycosyl hydrolase domain, family 43"/>
    <property type="match status" value="1"/>
</dbReference>
<dbReference type="Proteomes" id="UP000009026">
    <property type="component" value="Chromosome"/>
</dbReference>
<proteinExistence type="predicted"/>
<gene>
    <name evidence="2" type="ORF">A176_000121</name>
</gene>
<keyword evidence="3" id="KW-1185">Reference proteome</keyword>
<protein>
    <recommendedName>
        <fullName evidence="4">SbsA Ig-like domain-containing protein</fullName>
    </recommendedName>
</protein>
<dbReference type="EMBL" id="CP012109">
    <property type="protein sequence ID" value="AKQ63209.1"/>
    <property type="molecule type" value="Genomic_DNA"/>
</dbReference>
<dbReference type="InterPro" id="IPR023296">
    <property type="entry name" value="Glyco_hydro_beta-prop_sf"/>
</dbReference>
<sequence length="616" mass="67654">MFRCLAASFARTTLLFTTLSLLGCGEVSDGSSRNPPLPPRMVLNDARGEEYVNGNLLVTVRFQGSTPDKVELLHDGELLATLVPPFQFTWDTRGQEERVHRLQARTEWEGRDVLSEELLVSVDRTRPDVAHLVPRHDNHTFVEASTFRVTFTEPIHVTEPDALKFEYTVHGETWRATLELSEDKRSLSAPIMMRPPGLMQPLDGASSLSLEGITDLAGNPFRENVFTGPLDAWTWTVPAYKRELVSMGRAAGRPAVAMDAEHSAVVAIADASLVPLSLPASFGDWMVVHRQSGETWSRMGNPFPLGIQVQVSNPSLALDSEGNPMVAFLQRIWGQSRRTLEVYRWTSSEWVPMGSSLNAPDGAEVHDAALVVDSEGRPVVAWGASDGIHVARWEAETWQPLGEVQREGIASEARIVTHAPAISADGSGGIFLAWAEAETSTNRSGLYVRHWIGQSWVPVGGRLLRASDPTVFEAEEPSIATTPDGRPVVVWAERNAFANPLQQEVVVARWSGTSWSPENVTSVCEAVPVSGRRWPVVAVDVQGRELVSFLSGTSSSSDHEICTYLTLYDTPRTRRVRRVGAYSGPVAMTLDETDMPVLVWGGASFVSMGRLNWEGE</sequence>
<feature type="chain" id="PRO_5005211786" description="SbsA Ig-like domain-containing protein" evidence="1">
    <location>
        <begin position="23"/>
        <end position="616"/>
    </location>
</feature>
<dbReference type="PROSITE" id="PS51257">
    <property type="entry name" value="PROKAR_LIPOPROTEIN"/>
    <property type="match status" value="1"/>
</dbReference>
<dbReference type="AlphaFoldDB" id="A0A0H4WKE9"/>
<dbReference type="SUPFAM" id="SSF75005">
    <property type="entry name" value="Arabinanase/levansucrase/invertase"/>
    <property type="match status" value="1"/>
</dbReference>
<dbReference type="STRING" id="1297742.A176_000121"/>
<evidence type="ECO:0000313" key="2">
    <source>
        <dbReference type="EMBL" id="AKQ63209.1"/>
    </source>
</evidence>
<evidence type="ECO:0000313" key="3">
    <source>
        <dbReference type="Proteomes" id="UP000009026"/>
    </source>
</evidence>
<dbReference type="OrthoDB" id="61209at2"/>
<organism evidence="2 3">
    <name type="scientific">Pseudomyxococcus hansupus</name>
    <dbReference type="NCBI Taxonomy" id="1297742"/>
    <lineage>
        <taxon>Bacteria</taxon>
        <taxon>Pseudomonadati</taxon>
        <taxon>Myxococcota</taxon>
        <taxon>Myxococcia</taxon>
        <taxon>Myxococcales</taxon>
        <taxon>Cystobacterineae</taxon>
        <taxon>Myxococcaceae</taxon>
        <taxon>Pseudomyxococcus</taxon>
    </lineage>
</organism>
<dbReference type="RefSeq" id="WP_002635096.1">
    <property type="nucleotide sequence ID" value="NZ_CP012109.1"/>
</dbReference>
<dbReference type="PATRIC" id="fig|1297742.4.peg.123"/>
<reference evidence="2 3" key="1">
    <citation type="journal article" date="2016" name="PLoS ONE">
        <title>Complete Genome Sequence and Comparative Genomics of a Novel Myxobacterium Myxococcus hansupus.</title>
        <authorList>
            <person name="Sharma G."/>
            <person name="Narwani T."/>
            <person name="Subramanian S."/>
        </authorList>
    </citation>
    <scope>NUCLEOTIDE SEQUENCE [LARGE SCALE GENOMIC DNA]</scope>
    <source>
        <strain evidence="3">mixupus</strain>
    </source>
</reference>
<feature type="signal peptide" evidence="1">
    <location>
        <begin position="1"/>
        <end position="22"/>
    </location>
</feature>
<evidence type="ECO:0000256" key="1">
    <source>
        <dbReference type="SAM" id="SignalP"/>
    </source>
</evidence>